<evidence type="ECO:0000259" key="2">
    <source>
        <dbReference type="Pfam" id="PF13340"/>
    </source>
</evidence>
<proteinExistence type="predicted"/>
<name>A0ABS0GVV2_9ACTN</name>
<evidence type="ECO:0000313" key="4">
    <source>
        <dbReference type="Proteomes" id="UP000638560"/>
    </source>
</evidence>
<dbReference type="EMBL" id="JADPUN010000149">
    <property type="protein sequence ID" value="MBF9130320.1"/>
    <property type="molecule type" value="Genomic_DNA"/>
</dbReference>
<accession>A0ABS0GVV2</accession>
<dbReference type="InterPro" id="IPR002559">
    <property type="entry name" value="Transposase_11"/>
</dbReference>
<dbReference type="PANTHER" id="PTHR30007:SF0">
    <property type="entry name" value="TRANSPOSASE"/>
    <property type="match status" value="1"/>
</dbReference>
<dbReference type="Pfam" id="PF01609">
    <property type="entry name" value="DDE_Tnp_1"/>
    <property type="match status" value="1"/>
</dbReference>
<sequence length="250" mass="27976">MGIGRRVHDLREIVNAILYVARTGIAWEYLPHDFPPAKTVYDYYAKWERDGTTQRIHDLLRDQVRIARGRAVGPTAAVMDAQSVKTSCNVAETSQGIDAAKKIKGRKRHIATDALGLLLAVIVTAASIQDSAGGAQILDVLAADHPSVSKTWVDGGYNTAVWRHGARLGIDVEVVPRLAEKGFQPLPRRWVVERTFGWLTQHRRLVRDYETLPQRSRTMIHWAMVNTMSRFLTGESTPTWRIGTDLVGQT</sequence>
<dbReference type="InterPro" id="IPR025161">
    <property type="entry name" value="IS402-like_dom"/>
</dbReference>
<keyword evidence="4" id="KW-1185">Reference proteome</keyword>
<protein>
    <submittedName>
        <fullName evidence="3">IS5 family transposase</fullName>
    </submittedName>
</protein>
<dbReference type="Proteomes" id="UP000638560">
    <property type="component" value="Unassembled WGS sequence"/>
</dbReference>
<evidence type="ECO:0000313" key="3">
    <source>
        <dbReference type="EMBL" id="MBF9130320.1"/>
    </source>
</evidence>
<dbReference type="PANTHER" id="PTHR30007">
    <property type="entry name" value="PHP DOMAIN PROTEIN"/>
    <property type="match status" value="1"/>
</dbReference>
<dbReference type="Pfam" id="PF13340">
    <property type="entry name" value="DUF4096"/>
    <property type="match status" value="1"/>
</dbReference>
<comment type="caution">
    <text evidence="3">The sequence shown here is derived from an EMBL/GenBank/DDBJ whole genome shotgun (WGS) entry which is preliminary data.</text>
</comment>
<gene>
    <name evidence="3" type="ORF">I0C86_15345</name>
</gene>
<feature type="domain" description="Insertion element IS402-like" evidence="2">
    <location>
        <begin position="4"/>
        <end position="57"/>
    </location>
</feature>
<evidence type="ECO:0000259" key="1">
    <source>
        <dbReference type="Pfam" id="PF01609"/>
    </source>
</evidence>
<reference evidence="3 4" key="1">
    <citation type="submission" date="2020-11" db="EMBL/GenBank/DDBJ databases">
        <title>A novel isolate from a Black sea contaminated sediment with potential to produce alkanes: Plantactinospora alkalitolerans sp. nov.</title>
        <authorList>
            <person name="Carro L."/>
            <person name="Veyisoglu A."/>
            <person name="Guven K."/>
            <person name="Schumann P."/>
            <person name="Klenk H.-P."/>
            <person name="Sahin N."/>
        </authorList>
    </citation>
    <scope>NUCLEOTIDE SEQUENCE [LARGE SCALE GENOMIC DNA]</scope>
    <source>
        <strain evidence="3 4">S1510</strain>
    </source>
</reference>
<feature type="domain" description="Transposase IS4-like" evidence="1">
    <location>
        <begin position="75"/>
        <end position="224"/>
    </location>
</feature>
<organism evidence="3 4">
    <name type="scientific">Plantactinospora alkalitolerans</name>
    <dbReference type="NCBI Taxonomy" id="2789879"/>
    <lineage>
        <taxon>Bacteria</taxon>
        <taxon>Bacillati</taxon>
        <taxon>Actinomycetota</taxon>
        <taxon>Actinomycetes</taxon>
        <taxon>Micromonosporales</taxon>
        <taxon>Micromonosporaceae</taxon>
        <taxon>Plantactinospora</taxon>
    </lineage>
</organism>
<dbReference type="NCBIfam" id="NF033580">
    <property type="entry name" value="transpos_IS5_3"/>
    <property type="match status" value="1"/>
</dbReference>